<keyword evidence="3" id="KW-1185">Reference proteome</keyword>
<organism evidence="2 3">
    <name type="scientific">Saezia sanguinis</name>
    <dbReference type="NCBI Taxonomy" id="1965230"/>
    <lineage>
        <taxon>Bacteria</taxon>
        <taxon>Pseudomonadati</taxon>
        <taxon>Pseudomonadota</taxon>
        <taxon>Betaproteobacteria</taxon>
        <taxon>Burkholderiales</taxon>
        <taxon>Saeziaceae</taxon>
        <taxon>Saezia</taxon>
    </lineage>
</organism>
<keyword evidence="1" id="KW-0472">Membrane</keyword>
<reference evidence="2 3" key="1">
    <citation type="submission" date="2018-01" db="EMBL/GenBank/DDBJ databases">
        <title>Saezia sanguinis gen. nov., sp. nov., in the order Burkholderiales isolated from human blood.</title>
        <authorList>
            <person name="Medina-Pascual M.J."/>
            <person name="Valdezate S."/>
            <person name="Monzon S."/>
            <person name="Cuesta I."/>
            <person name="Carrasco G."/>
            <person name="Villalon P."/>
            <person name="Saez-Nieto J.A."/>
        </authorList>
    </citation>
    <scope>NUCLEOTIDE SEQUENCE [LARGE SCALE GENOMIC DNA]</scope>
    <source>
        <strain evidence="2 3">CNM695-12</strain>
    </source>
</reference>
<protein>
    <submittedName>
        <fullName evidence="2">Uncharacterized protein</fullName>
    </submittedName>
</protein>
<comment type="caution">
    <text evidence="2">The sequence shown here is derived from an EMBL/GenBank/DDBJ whole genome shotgun (WGS) entry which is preliminary data.</text>
</comment>
<dbReference type="RefSeq" id="WP_126980775.1">
    <property type="nucleotide sequence ID" value="NZ_PQSP01000009.1"/>
</dbReference>
<keyword evidence="1" id="KW-1133">Transmembrane helix</keyword>
<evidence type="ECO:0000313" key="2">
    <source>
        <dbReference type="EMBL" id="RUS65758.1"/>
    </source>
</evidence>
<proteinExistence type="predicted"/>
<dbReference type="AlphaFoldDB" id="A0A433SAJ5"/>
<keyword evidence="1" id="KW-0812">Transmembrane</keyword>
<sequence length="133" mass="14821">MSRVWGRIFKSAVYILGGIILLGILLIGVDTFQYHQAHRKAEQFCAQYLLGAPVDVTQVMHSAVQAGADPRQAHFMSDQKSAVYENQQSLDALKGPQTGKVIMVWKTLLSSRCVCSIEVTENQVARAHTRYLD</sequence>
<evidence type="ECO:0000313" key="3">
    <source>
        <dbReference type="Proteomes" id="UP000286947"/>
    </source>
</evidence>
<name>A0A433SAJ5_9BURK</name>
<evidence type="ECO:0000256" key="1">
    <source>
        <dbReference type="SAM" id="Phobius"/>
    </source>
</evidence>
<accession>A0A433SAJ5</accession>
<dbReference type="EMBL" id="PQSP01000009">
    <property type="protein sequence ID" value="RUS65758.1"/>
    <property type="molecule type" value="Genomic_DNA"/>
</dbReference>
<dbReference type="Proteomes" id="UP000286947">
    <property type="component" value="Unassembled WGS sequence"/>
</dbReference>
<feature type="transmembrane region" description="Helical" evidence="1">
    <location>
        <begin position="12"/>
        <end position="29"/>
    </location>
</feature>
<gene>
    <name evidence="2" type="ORF">CUZ56_02603</name>
</gene>